<evidence type="ECO:0000313" key="1">
    <source>
        <dbReference type="EMBL" id="KAK4017101.1"/>
    </source>
</evidence>
<protein>
    <submittedName>
        <fullName evidence="1">Uncharacterized protein</fullName>
    </submittedName>
</protein>
<accession>A0ABQ9ZW50</accession>
<proteinExistence type="predicted"/>
<name>A0ABQ9ZW50_9CRUS</name>
<gene>
    <name evidence="1" type="ORF">OUZ56_032055</name>
</gene>
<reference evidence="1 2" key="1">
    <citation type="journal article" date="2023" name="Nucleic Acids Res.">
        <title>The hologenome of Daphnia magna reveals possible DNA methylation and microbiome-mediated evolution of the host genome.</title>
        <authorList>
            <person name="Chaturvedi A."/>
            <person name="Li X."/>
            <person name="Dhandapani V."/>
            <person name="Marshall H."/>
            <person name="Kissane S."/>
            <person name="Cuenca-Cambronero M."/>
            <person name="Asole G."/>
            <person name="Calvet F."/>
            <person name="Ruiz-Romero M."/>
            <person name="Marangio P."/>
            <person name="Guigo R."/>
            <person name="Rago D."/>
            <person name="Mirbahai L."/>
            <person name="Eastwood N."/>
            <person name="Colbourne J.K."/>
            <person name="Zhou J."/>
            <person name="Mallon E."/>
            <person name="Orsini L."/>
        </authorList>
    </citation>
    <scope>NUCLEOTIDE SEQUENCE [LARGE SCALE GENOMIC DNA]</scope>
    <source>
        <strain evidence="1">LRV0_1</strain>
    </source>
</reference>
<sequence>MATVHVRKKNRRIVDLKTLTVKKDTNLKVGAKVKIVYFPRQPGDPISPGAEEFDTLSTENQVWSAANGAITPPDAPEVGVKYRIDMTSNNIKDQTIFFGAKCKPDQGV</sequence>
<organism evidence="1 2">
    <name type="scientific">Daphnia magna</name>
    <dbReference type="NCBI Taxonomy" id="35525"/>
    <lineage>
        <taxon>Eukaryota</taxon>
        <taxon>Metazoa</taxon>
        <taxon>Ecdysozoa</taxon>
        <taxon>Arthropoda</taxon>
        <taxon>Crustacea</taxon>
        <taxon>Branchiopoda</taxon>
        <taxon>Diplostraca</taxon>
        <taxon>Cladocera</taxon>
        <taxon>Anomopoda</taxon>
        <taxon>Daphniidae</taxon>
        <taxon>Daphnia</taxon>
    </lineage>
</organism>
<dbReference type="Proteomes" id="UP001234178">
    <property type="component" value="Unassembled WGS sequence"/>
</dbReference>
<evidence type="ECO:0000313" key="2">
    <source>
        <dbReference type="Proteomes" id="UP001234178"/>
    </source>
</evidence>
<dbReference type="EMBL" id="JAOYFB010000005">
    <property type="protein sequence ID" value="KAK4017101.1"/>
    <property type="molecule type" value="Genomic_DNA"/>
</dbReference>
<keyword evidence="2" id="KW-1185">Reference proteome</keyword>
<comment type="caution">
    <text evidence="1">The sequence shown here is derived from an EMBL/GenBank/DDBJ whole genome shotgun (WGS) entry which is preliminary data.</text>
</comment>